<comment type="caution">
    <text evidence="8">The sequence shown here is derived from an EMBL/GenBank/DDBJ whole genome shotgun (WGS) entry which is preliminary data.</text>
</comment>
<feature type="domain" description="Phage shock protein PspC N-terminal" evidence="7">
    <location>
        <begin position="2"/>
        <end position="61"/>
    </location>
</feature>
<evidence type="ECO:0000259" key="7">
    <source>
        <dbReference type="Pfam" id="PF04024"/>
    </source>
</evidence>
<evidence type="ECO:0000256" key="4">
    <source>
        <dbReference type="ARBA" id="ARBA00022989"/>
    </source>
</evidence>
<evidence type="ECO:0000256" key="2">
    <source>
        <dbReference type="ARBA" id="ARBA00022475"/>
    </source>
</evidence>
<evidence type="ECO:0000256" key="5">
    <source>
        <dbReference type="ARBA" id="ARBA00023136"/>
    </source>
</evidence>
<dbReference type="PANTHER" id="PTHR33885">
    <property type="entry name" value="PHAGE SHOCK PROTEIN C"/>
    <property type="match status" value="1"/>
</dbReference>
<sequence>MKKLYKSKKNKMVSGVLGGISEYLNVDATIVRIVYATLTVLTAFFAFIFLYIIAAVIIPSEES</sequence>
<protein>
    <submittedName>
        <fullName evidence="8">PspC domain-containing protein</fullName>
    </submittedName>
</protein>
<evidence type="ECO:0000256" key="3">
    <source>
        <dbReference type="ARBA" id="ARBA00022692"/>
    </source>
</evidence>
<evidence type="ECO:0000256" key="6">
    <source>
        <dbReference type="SAM" id="Phobius"/>
    </source>
</evidence>
<reference evidence="9" key="1">
    <citation type="journal article" date="2019" name="Int. J. Syst. Evol. Microbiol.">
        <title>The Global Catalogue of Microorganisms (GCM) 10K type strain sequencing project: providing services to taxonomists for standard genome sequencing and annotation.</title>
        <authorList>
            <consortium name="The Broad Institute Genomics Platform"/>
            <consortium name="The Broad Institute Genome Sequencing Center for Infectious Disease"/>
            <person name="Wu L."/>
            <person name="Ma J."/>
        </authorList>
    </citation>
    <scope>NUCLEOTIDE SEQUENCE [LARGE SCALE GENOMIC DNA]</scope>
    <source>
        <strain evidence="9">TISTR 2241</strain>
    </source>
</reference>
<keyword evidence="2" id="KW-1003">Cell membrane</keyword>
<dbReference type="RefSeq" id="WP_141191097.1">
    <property type="nucleotide sequence ID" value="NZ_JBHUMR010000001.1"/>
</dbReference>
<organism evidence="8 9">
    <name type="scientific">Terrilactibacillus laevilacticus</name>
    <dbReference type="NCBI Taxonomy" id="1380157"/>
    <lineage>
        <taxon>Bacteria</taxon>
        <taxon>Bacillati</taxon>
        <taxon>Bacillota</taxon>
        <taxon>Bacilli</taxon>
        <taxon>Bacillales</taxon>
        <taxon>Bacillaceae</taxon>
        <taxon>Terrilactibacillus</taxon>
    </lineage>
</organism>
<dbReference type="Proteomes" id="UP001597458">
    <property type="component" value="Unassembled WGS sequence"/>
</dbReference>
<accession>A0ABW5PMM0</accession>
<keyword evidence="3 6" id="KW-0812">Transmembrane</keyword>
<feature type="transmembrane region" description="Helical" evidence="6">
    <location>
        <begin position="33"/>
        <end position="58"/>
    </location>
</feature>
<name>A0ABW5PMM0_9BACI</name>
<dbReference type="Pfam" id="PF04024">
    <property type="entry name" value="PspC"/>
    <property type="match status" value="1"/>
</dbReference>
<dbReference type="PANTHER" id="PTHR33885:SF3">
    <property type="entry name" value="PHAGE SHOCK PROTEIN C"/>
    <property type="match status" value="1"/>
</dbReference>
<keyword evidence="5 6" id="KW-0472">Membrane</keyword>
<evidence type="ECO:0000313" key="8">
    <source>
        <dbReference type="EMBL" id="MFD2615859.1"/>
    </source>
</evidence>
<dbReference type="InterPro" id="IPR052027">
    <property type="entry name" value="PspC"/>
</dbReference>
<evidence type="ECO:0000256" key="1">
    <source>
        <dbReference type="ARBA" id="ARBA00004162"/>
    </source>
</evidence>
<keyword evidence="9" id="KW-1185">Reference proteome</keyword>
<comment type="subcellular location">
    <subcellularLocation>
        <location evidence="1">Cell membrane</location>
        <topology evidence="1">Single-pass membrane protein</topology>
    </subcellularLocation>
</comment>
<dbReference type="EMBL" id="JBHUMR010000001">
    <property type="protein sequence ID" value="MFD2615859.1"/>
    <property type="molecule type" value="Genomic_DNA"/>
</dbReference>
<dbReference type="InterPro" id="IPR007168">
    <property type="entry name" value="Phageshock_PspC_N"/>
</dbReference>
<gene>
    <name evidence="8" type="ORF">ACFSTF_00685</name>
</gene>
<proteinExistence type="predicted"/>
<keyword evidence="4 6" id="KW-1133">Transmembrane helix</keyword>
<evidence type="ECO:0000313" key="9">
    <source>
        <dbReference type="Proteomes" id="UP001597458"/>
    </source>
</evidence>